<dbReference type="Gene3D" id="3.20.20.70">
    <property type="entry name" value="Aldolase class I"/>
    <property type="match status" value="1"/>
</dbReference>
<dbReference type="RefSeq" id="WP_233472196.1">
    <property type="nucleotide sequence ID" value="NZ_CAJHCS010000060.1"/>
</dbReference>
<comment type="pathway">
    <text evidence="8">Purine metabolism; 7-cyano-7-deazaguanine biosynthesis.</text>
</comment>
<comment type="cofactor">
    <cofactor evidence="8">
        <name>S-adenosyl-L-methionine</name>
        <dbReference type="ChEBI" id="CHEBI:59789"/>
    </cofactor>
    <text evidence="8">Binds 1 S-adenosyl-L-methionine per subunit.</text>
</comment>
<dbReference type="EMBL" id="JAZHGC010000063">
    <property type="protein sequence ID" value="MEM5291904.1"/>
    <property type="molecule type" value="Genomic_DNA"/>
</dbReference>
<feature type="binding site" evidence="8">
    <location>
        <position position="113"/>
    </location>
    <ligand>
        <name>[4Fe-4S] cluster</name>
        <dbReference type="ChEBI" id="CHEBI:49883"/>
        <note>4Fe-4S-S-AdoMet</note>
    </ligand>
</feature>
<evidence type="ECO:0000256" key="8">
    <source>
        <dbReference type="HAMAP-Rule" id="MF_00917"/>
    </source>
</evidence>
<evidence type="ECO:0000256" key="1">
    <source>
        <dbReference type="ARBA" id="ARBA00022485"/>
    </source>
</evidence>
<evidence type="ECO:0000259" key="9">
    <source>
        <dbReference type="PROSITE" id="PS51918"/>
    </source>
</evidence>
<feature type="binding site" evidence="8">
    <location>
        <position position="168"/>
    </location>
    <ligand>
        <name>S-adenosyl-L-methionine</name>
        <dbReference type="ChEBI" id="CHEBI:59789"/>
    </ligand>
</feature>
<feature type="binding site" evidence="8">
    <location>
        <begin position="210"/>
        <end position="212"/>
    </location>
    <ligand>
        <name>S-adenosyl-L-methionine</name>
        <dbReference type="ChEBI" id="CHEBI:59789"/>
    </ligand>
</feature>
<comment type="caution">
    <text evidence="10">The sequence shown here is derived from an EMBL/GenBank/DDBJ whole genome shotgun (WGS) entry which is preliminary data.</text>
</comment>
<evidence type="ECO:0000256" key="6">
    <source>
        <dbReference type="ARBA" id="ARBA00023014"/>
    </source>
</evidence>
<organism evidence="10 11">
    <name type="scientific">Paraburkholderia sabiae</name>
    <dbReference type="NCBI Taxonomy" id="273251"/>
    <lineage>
        <taxon>Bacteria</taxon>
        <taxon>Pseudomonadati</taxon>
        <taxon>Pseudomonadota</taxon>
        <taxon>Betaproteobacteria</taxon>
        <taxon>Burkholderiales</taxon>
        <taxon>Burkholderiaceae</taxon>
        <taxon>Paraburkholderia</taxon>
    </lineage>
</organism>
<feature type="binding site" evidence="8">
    <location>
        <position position="115"/>
    </location>
    <ligand>
        <name>Mg(2+)</name>
        <dbReference type="ChEBI" id="CHEBI:18420"/>
    </ligand>
</feature>
<feature type="domain" description="Radical SAM core" evidence="9">
    <location>
        <begin position="93"/>
        <end position="297"/>
    </location>
</feature>
<comment type="catalytic activity">
    <reaction evidence="8">
        <text>6-carboxy-5,6,7,8-tetrahydropterin + H(+) = 7-carboxy-7-carbaguanine + NH4(+)</text>
        <dbReference type="Rhea" id="RHEA:27974"/>
        <dbReference type="ChEBI" id="CHEBI:15378"/>
        <dbReference type="ChEBI" id="CHEBI:28938"/>
        <dbReference type="ChEBI" id="CHEBI:61032"/>
        <dbReference type="ChEBI" id="CHEBI:61036"/>
        <dbReference type="EC" id="4.3.99.3"/>
    </reaction>
</comment>
<keyword evidence="6 8" id="KW-0411">Iron-sulfur</keyword>
<dbReference type="SUPFAM" id="SSF102114">
    <property type="entry name" value="Radical SAM enzymes"/>
    <property type="match status" value="1"/>
</dbReference>
<keyword evidence="8" id="KW-0671">Queuosine biosynthesis</keyword>
<evidence type="ECO:0000256" key="4">
    <source>
        <dbReference type="ARBA" id="ARBA00022842"/>
    </source>
</evidence>
<comment type="caution">
    <text evidence="8">Lacks conserved residue(s) required for the propagation of feature annotation.</text>
</comment>
<dbReference type="PROSITE" id="PS51918">
    <property type="entry name" value="RADICAL_SAM"/>
    <property type="match status" value="1"/>
</dbReference>
<accession>A0ABU9QRN8</accession>
<proteinExistence type="inferred from homology"/>
<dbReference type="PANTHER" id="PTHR42836:SF1">
    <property type="entry name" value="7-CARBOXY-7-DEAZAGUANINE SYNTHASE"/>
    <property type="match status" value="1"/>
</dbReference>
<protein>
    <recommendedName>
        <fullName evidence="8">7-carboxy-7-deazaguanine synthase</fullName>
        <shortName evidence="8">CDG synthase</shortName>
        <ecNumber evidence="8">4.3.99.3</ecNumber>
    </recommendedName>
    <alternativeName>
        <fullName evidence="8">Queuosine biosynthesis protein QueE</fullName>
    </alternativeName>
</protein>
<dbReference type="InterPro" id="IPR027609">
    <property type="entry name" value="rSAM_QueE_proteobac"/>
</dbReference>
<evidence type="ECO:0000256" key="5">
    <source>
        <dbReference type="ARBA" id="ARBA00023004"/>
    </source>
</evidence>
<reference evidence="10 11" key="1">
    <citation type="submission" date="2024-01" db="EMBL/GenBank/DDBJ databases">
        <title>The diversity of rhizobia nodulating Mimosa spp. in eleven states of Brazil covering several biomes is determined by host plant, location, and edaphic factors.</title>
        <authorList>
            <person name="Rouws L."/>
            <person name="Barauna A."/>
            <person name="Beukes C."/>
            <person name="De Faria S.M."/>
            <person name="Gross E."/>
            <person name="Dos Reis Junior F.B."/>
            <person name="Simon M."/>
            <person name="Maluk M."/>
            <person name="Odee D.W."/>
            <person name="Kenicer G."/>
            <person name="Young J.P.W."/>
            <person name="Reis V.M."/>
            <person name="Zilli J."/>
            <person name="James E.K."/>
        </authorList>
    </citation>
    <scope>NUCLEOTIDE SEQUENCE [LARGE SCALE GENOMIC DNA]</scope>
    <source>
        <strain evidence="10 11">JPY77</strain>
    </source>
</reference>
<keyword evidence="1 8" id="KW-0004">4Fe-4S</keyword>
<dbReference type="GO" id="GO:0016829">
    <property type="term" value="F:lyase activity"/>
    <property type="evidence" value="ECO:0007669"/>
    <property type="project" value="UniProtKB-KW"/>
</dbReference>
<dbReference type="PANTHER" id="PTHR42836">
    <property type="entry name" value="7-CARBOXY-7-DEAZAGUANINE SYNTHASE"/>
    <property type="match status" value="1"/>
</dbReference>
<name>A0ABU9QRN8_9BURK</name>
<comment type="function">
    <text evidence="8">Catalyzes the complex heterocyclic radical-mediated conversion of 6-carboxy-5,6,7,8-tetrahydropterin (CPH4) to 7-carboxy-7-deazaguanine (CDG), a step common to the biosynthetic pathways of all 7-deazapurine-containing compounds.</text>
</comment>
<keyword evidence="3 8" id="KW-0479">Metal-binding</keyword>
<dbReference type="Proteomes" id="UP001494588">
    <property type="component" value="Unassembled WGS sequence"/>
</dbReference>
<dbReference type="HAMAP" id="MF_00917">
    <property type="entry name" value="QueE"/>
    <property type="match status" value="1"/>
</dbReference>
<evidence type="ECO:0000313" key="11">
    <source>
        <dbReference type="Proteomes" id="UP001494588"/>
    </source>
</evidence>
<feature type="binding site" evidence="8">
    <location>
        <begin position="112"/>
        <end position="114"/>
    </location>
    <ligand>
        <name>S-adenosyl-L-methionine</name>
        <dbReference type="ChEBI" id="CHEBI:59789"/>
    </ligand>
</feature>
<evidence type="ECO:0000256" key="3">
    <source>
        <dbReference type="ARBA" id="ARBA00022723"/>
    </source>
</evidence>
<dbReference type="InterPro" id="IPR024924">
    <property type="entry name" value="7-CO-7-deazaguanine_synth-like"/>
</dbReference>
<feature type="binding site" evidence="8">
    <location>
        <begin position="87"/>
        <end position="89"/>
    </location>
    <ligand>
        <name>substrate</name>
    </ligand>
</feature>
<comment type="similarity">
    <text evidence="8">Belongs to the radical SAM superfamily. 7-carboxy-7-deazaguanine synthase family.</text>
</comment>
<keyword evidence="2 8" id="KW-0949">S-adenosyl-L-methionine</keyword>
<keyword evidence="4 8" id="KW-0460">Magnesium</keyword>
<evidence type="ECO:0000313" key="10">
    <source>
        <dbReference type="EMBL" id="MEM5291904.1"/>
    </source>
</evidence>
<comment type="subunit">
    <text evidence="8">Homodimer.</text>
</comment>
<sequence>MLLWNDAPFYLRARHGYVDGQGVPLNPTAKSMARWLVTVLGTRSAGSHRRAVGGTSDLGDTQMHCDVPSVAVPPVGSYPVNEIFESLQGEGNFTGTPSVFVRLQGCPVGCAWCDSKHTWQVMPEREISVGTMGEKTGRPCDSYAWCDVPTLANIVRAADAEHVVITGGEPCMYDLRPLIAKLEAWHHRVQVETSGTYVPLVTPSTFVTTSPKYGMPSGRPVLDEALARANEIKYPVGKQRDIDIVLERLDPIQRARGTPIWLQPLSLSSRATGICMKAAHRYGWRVSLQTNKFINIR</sequence>
<evidence type="ECO:0000256" key="2">
    <source>
        <dbReference type="ARBA" id="ARBA00022691"/>
    </source>
</evidence>
<keyword evidence="5 8" id="KW-0408">Iron</keyword>
<dbReference type="InterPro" id="IPR007197">
    <property type="entry name" value="rSAM"/>
</dbReference>
<feature type="binding site" evidence="8">
    <location>
        <position position="166"/>
    </location>
    <ligand>
        <name>substrate</name>
    </ligand>
</feature>
<comment type="cofactor">
    <cofactor evidence="8">
        <name>Mg(2+)</name>
        <dbReference type="ChEBI" id="CHEBI:18420"/>
    </cofactor>
</comment>
<dbReference type="SFLD" id="SFLDS00029">
    <property type="entry name" value="Radical_SAM"/>
    <property type="match status" value="1"/>
</dbReference>
<dbReference type="InterPro" id="IPR013785">
    <property type="entry name" value="Aldolase_TIM"/>
</dbReference>
<dbReference type="NCBIfam" id="TIGR04322">
    <property type="entry name" value="rSAM_QueE_Ecoli"/>
    <property type="match status" value="1"/>
</dbReference>
<evidence type="ECO:0000256" key="7">
    <source>
        <dbReference type="ARBA" id="ARBA00023239"/>
    </source>
</evidence>
<dbReference type="InterPro" id="IPR058240">
    <property type="entry name" value="rSAM_sf"/>
</dbReference>
<feature type="binding site" evidence="8">
    <location>
        <position position="106"/>
    </location>
    <ligand>
        <name>[4Fe-4S] cluster</name>
        <dbReference type="ChEBI" id="CHEBI:49883"/>
        <note>4Fe-4S-S-AdoMet</note>
    </ligand>
</feature>
<keyword evidence="11" id="KW-1185">Reference proteome</keyword>
<dbReference type="EC" id="4.3.99.3" evidence="8"/>
<feature type="binding site" evidence="8">
    <location>
        <position position="102"/>
    </location>
    <ligand>
        <name>substrate</name>
    </ligand>
</feature>
<keyword evidence="7 8" id="KW-0456">Lyase</keyword>
<comment type="cofactor">
    <cofactor evidence="8">
        <name>[4Fe-4S] cluster</name>
        <dbReference type="ChEBI" id="CHEBI:49883"/>
    </cofactor>
    <text evidence="8">Binds 1 [4Fe-4S] cluster. The cluster is coordinated with 3 cysteines and an exchangeable S-adenosyl-L-methionine.</text>
</comment>
<feature type="binding site" evidence="8">
    <location>
        <position position="110"/>
    </location>
    <ligand>
        <name>[4Fe-4S] cluster</name>
        <dbReference type="ChEBI" id="CHEBI:49883"/>
        <note>4Fe-4S-S-AdoMet</note>
    </ligand>
</feature>
<gene>
    <name evidence="8 10" type="primary">queE</name>
    <name evidence="10" type="ORF">V4C55_40000</name>
</gene>